<organism evidence="1 2">
    <name type="scientific">Denitromonas halophila</name>
    <dbReference type="NCBI Taxonomy" id="1629404"/>
    <lineage>
        <taxon>Bacteria</taxon>
        <taxon>Pseudomonadati</taxon>
        <taxon>Pseudomonadota</taxon>
        <taxon>Betaproteobacteria</taxon>
        <taxon>Rhodocyclales</taxon>
        <taxon>Zoogloeaceae</taxon>
        <taxon>Denitromonas</taxon>
    </lineage>
</organism>
<gene>
    <name evidence="1" type="ORF">FHP91_02520</name>
</gene>
<name>A0A557R077_9RHOO</name>
<protein>
    <submittedName>
        <fullName evidence="1">YaeQ family protein</fullName>
    </submittedName>
</protein>
<dbReference type="SUPFAM" id="SSF52980">
    <property type="entry name" value="Restriction endonuclease-like"/>
    <property type="match status" value="1"/>
</dbReference>
<dbReference type="Proteomes" id="UP000319502">
    <property type="component" value="Unassembled WGS sequence"/>
</dbReference>
<dbReference type="InterPro" id="IPR009822">
    <property type="entry name" value="YaeQ"/>
</dbReference>
<sequence>MALKSTVFKFQLQIADLDRHYYADHALTLARHPSETDVRLVSRVLAFARQADERLSMTSALCDPDEPDLCLASLDGRIERWVDVGQPDARRIIKAAGRADQVTIHPYAGASSLLWWQGVQRELARLRKLEVIAFPEPELKTLSASLVRTTAWQITVQDGILAVSGDHGCVSVEPDTWRSNT</sequence>
<dbReference type="Gene3D" id="3.10.640.10">
    <property type="entry name" value="Restriction endonuclease-like alpha-beta roll domain"/>
    <property type="match status" value="1"/>
</dbReference>
<accession>A0A557R077</accession>
<dbReference type="InterPro" id="IPR011335">
    <property type="entry name" value="Restrct_endonuc-II-like"/>
</dbReference>
<dbReference type="PIRSF" id="PIRSF011484">
    <property type="entry name" value="YaeQ"/>
    <property type="match status" value="1"/>
</dbReference>
<evidence type="ECO:0000313" key="1">
    <source>
        <dbReference type="EMBL" id="TVO58559.1"/>
    </source>
</evidence>
<evidence type="ECO:0000313" key="2">
    <source>
        <dbReference type="Proteomes" id="UP000319502"/>
    </source>
</evidence>
<dbReference type="OrthoDB" id="5293309at2"/>
<dbReference type="InterPro" id="IPR038590">
    <property type="entry name" value="YaeQ_sf"/>
</dbReference>
<dbReference type="RefSeq" id="WP_144308098.1">
    <property type="nucleotide sequence ID" value="NZ_VMNK01000003.1"/>
</dbReference>
<dbReference type="EMBL" id="VMNK01000003">
    <property type="protein sequence ID" value="TVO58559.1"/>
    <property type="molecule type" value="Genomic_DNA"/>
</dbReference>
<dbReference type="PANTHER" id="PTHR38784:SF1">
    <property type="entry name" value="SUCROSE PHOSPHORYLASE"/>
    <property type="match status" value="1"/>
</dbReference>
<comment type="caution">
    <text evidence="1">The sequence shown here is derived from an EMBL/GenBank/DDBJ whole genome shotgun (WGS) entry which is preliminary data.</text>
</comment>
<dbReference type="Pfam" id="PF07152">
    <property type="entry name" value="YaeQ"/>
    <property type="match status" value="1"/>
</dbReference>
<proteinExistence type="predicted"/>
<reference evidence="1 2" key="1">
    <citation type="submission" date="2019-07" db="EMBL/GenBank/DDBJ databases">
        <title>The pathways for chlorine oxyanion respiration interact through the shared metabolite chlorate.</title>
        <authorList>
            <person name="Barnum T.P."/>
            <person name="Cheng Y."/>
            <person name="Hill K.A."/>
            <person name="Lucas L.N."/>
            <person name="Carlson H.K."/>
            <person name="Coates J.D."/>
        </authorList>
    </citation>
    <scope>NUCLEOTIDE SEQUENCE [LARGE SCALE GENOMIC DNA]</scope>
    <source>
        <strain evidence="1 2">SFB-3</strain>
    </source>
</reference>
<dbReference type="PANTHER" id="PTHR38784">
    <property type="entry name" value="SUCROSE PHOSPHORYLASE"/>
    <property type="match status" value="1"/>
</dbReference>
<dbReference type="AlphaFoldDB" id="A0A557R077"/>
<dbReference type="SMART" id="SM01322">
    <property type="entry name" value="YaeQ"/>
    <property type="match status" value="1"/>
</dbReference>
<keyword evidence="2" id="KW-1185">Reference proteome</keyword>